<reference evidence="2" key="1">
    <citation type="submission" date="2023-03" db="EMBL/GenBank/DDBJ databases">
        <title>Massive genome expansion in bonnet fungi (Mycena s.s.) driven by repeated elements and novel gene families across ecological guilds.</title>
        <authorList>
            <consortium name="Lawrence Berkeley National Laboratory"/>
            <person name="Harder C.B."/>
            <person name="Miyauchi S."/>
            <person name="Viragh M."/>
            <person name="Kuo A."/>
            <person name="Thoen E."/>
            <person name="Andreopoulos B."/>
            <person name="Lu D."/>
            <person name="Skrede I."/>
            <person name="Drula E."/>
            <person name="Henrissat B."/>
            <person name="Morin E."/>
            <person name="Kohler A."/>
            <person name="Barry K."/>
            <person name="LaButti K."/>
            <person name="Morin E."/>
            <person name="Salamov A."/>
            <person name="Lipzen A."/>
            <person name="Mereny Z."/>
            <person name="Hegedus B."/>
            <person name="Baldrian P."/>
            <person name="Stursova M."/>
            <person name="Weitz H."/>
            <person name="Taylor A."/>
            <person name="Grigoriev I.V."/>
            <person name="Nagy L.G."/>
            <person name="Martin F."/>
            <person name="Kauserud H."/>
        </authorList>
    </citation>
    <scope>NUCLEOTIDE SEQUENCE</scope>
    <source>
        <strain evidence="2">CBHHK182m</strain>
    </source>
</reference>
<organism evidence="2 3">
    <name type="scientific">Mycena metata</name>
    <dbReference type="NCBI Taxonomy" id="1033252"/>
    <lineage>
        <taxon>Eukaryota</taxon>
        <taxon>Fungi</taxon>
        <taxon>Dikarya</taxon>
        <taxon>Basidiomycota</taxon>
        <taxon>Agaricomycotina</taxon>
        <taxon>Agaricomycetes</taxon>
        <taxon>Agaricomycetidae</taxon>
        <taxon>Agaricales</taxon>
        <taxon>Marasmiineae</taxon>
        <taxon>Mycenaceae</taxon>
        <taxon>Mycena</taxon>
    </lineage>
</organism>
<feature type="compositionally biased region" description="Polar residues" evidence="1">
    <location>
        <begin position="116"/>
        <end position="125"/>
    </location>
</feature>
<keyword evidence="3" id="KW-1185">Reference proteome</keyword>
<gene>
    <name evidence="2" type="ORF">B0H16DRAFT_1904056</name>
</gene>
<dbReference type="AlphaFoldDB" id="A0AAD7DNJ3"/>
<feature type="region of interest" description="Disordered" evidence="1">
    <location>
        <begin position="208"/>
        <end position="256"/>
    </location>
</feature>
<sequence>MDTHKLRTKRNSKSRHRFRCTPPLHSRLCRPHTNTTNSSPRAFAARCADAQASDLCAAVVPLRARKRATFVSHARRQSVQTPGEGGVPFVLPKLYNGGSATGPSMTPTSIGRRAISPSTRACVSPNSPPRGARASLVHAHAPPPPLRARTPTTQRTRAHPSPPNPPLTSKPTTRPSATAHHPSNGGGCLIVSRVHNAVSSSLTYPLSRNSIDLGVRPPTTTPNTEERSKNRSSTSRLSSHHVLEEHGDAREQARVDRERGRDLAAFGACGCCRGRCTALTEGDLLGGSEGGREVGGEGGLERERKTAQVYVRITRHVALIMLRPESSSRTRPRLLGATRPACPRSARLKYTLRQRSLSLGSPKEAQACGVYGSVRELLAQVDEEYASTRREQDESGIGFIAWAFLVADGVPWASVRLRCAVASSSVELILPVRLRGPLRSPRANIVYSAVVYSLAIAPISCTAPSSTHSLGPDPRLAMGAKAYDVYYLKGSMYGLYMWWAMIRKRDIRGRQGCIKLPLFSLFGIGRHRGVGGLAVGVVATLYTRFFSGNAFVNVITGILFQSKCLPGSGMAGC</sequence>
<evidence type="ECO:0000256" key="1">
    <source>
        <dbReference type="SAM" id="MobiDB-lite"/>
    </source>
</evidence>
<comment type="caution">
    <text evidence="2">The sequence shown here is derived from an EMBL/GenBank/DDBJ whole genome shotgun (WGS) entry which is preliminary data.</text>
</comment>
<accession>A0AAD7DNJ3</accession>
<dbReference type="EMBL" id="JARKIB010000654">
    <property type="protein sequence ID" value="KAJ7695558.1"/>
    <property type="molecule type" value="Genomic_DNA"/>
</dbReference>
<dbReference type="Proteomes" id="UP001215598">
    <property type="component" value="Unassembled WGS sequence"/>
</dbReference>
<feature type="compositionally biased region" description="Basic and acidic residues" evidence="1">
    <location>
        <begin position="241"/>
        <end position="256"/>
    </location>
</feature>
<proteinExistence type="predicted"/>
<evidence type="ECO:0000313" key="3">
    <source>
        <dbReference type="Proteomes" id="UP001215598"/>
    </source>
</evidence>
<protein>
    <submittedName>
        <fullName evidence="2">Uncharacterized protein</fullName>
    </submittedName>
</protein>
<name>A0AAD7DNJ3_9AGAR</name>
<evidence type="ECO:0000313" key="2">
    <source>
        <dbReference type="EMBL" id="KAJ7695558.1"/>
    </source>
</evidence>
<feature type="region of interest" description="Disordered" evidence="1">
    <location>
        <begin position="99"/>
        <end position="185"/>
    </location>
</feature>